<organism evidence="1 2">
    <name type="scientific">Flagellimonas eckloniae</name>
    <dbReference type="NCBI Taxonomy" id="346185"/>
    <lineage>
        <taxon>Bacteria</taxon>
        <taxon>Pseudomonadati</taxon>
        <taxon>Bacteroidota</taxon>
        <taxon>Flavobacteriia</taxon>
        <taxon>Flavobacteriales</taxon>
        <taxon>Flavobacteriaceae</taxon>
        <taxon>Flagellimonas</taxon>
    </lineage>
</organism>
<dbReference type="InterPro" id="IPR012337">
    <property type="entry name" value="RNaseH-like_sf"/>
</dbReference>
<dbReference type="InterPro" id="IPR036397">
    <property type="entry name" value="RNaseH_sf"/>
</dbReference>
<dbReference type="RefSeq" id="WP_055394827.1">
    <property type="nucleotide sequence ID" value="NZ_LCTZ01000002.1"/>
</dbReference>
<comment type="caution">
    <text evidence="1">The sequence shown here is derived from an EMBL/GenBank/DDBJ whole genome shotgun (WGS) entry which is preliminary data.</text>
</comment>
<accession>A0A0Q0XGI7</accession>
<evidence type="ECO:0000313" key="2">
    <source>
        <dbReference type="Proteomes" id="UP000050827"/>
    </source>
</evidence>
<reference evidence="1 2" key="1">
    <citation type="submission" date="2015-04" db="EMBL/GenBank/DDBJ databases">
        <title>Complete genome of flavobacterium.</title>
        <authorList>
            <person name="Kwon Y.M."/>
            <person name="Kim S.-J."/>
        </authorList>
    </citation>
    <scope>NUCLEOTIDE SEQUENCE [LARGE SCALE GENOMIC DNA]</scope>
    <source>
        <strain evidence="1 2">DK169</strain>
    </source>
</reference>
<protein>
    <recommendedName>
        <fullName evidence="3">Integrase catalytic domain-containing protein</fullName>
    </recommendedName>
</protein>
<dbReference type="STRING" id="346185.AAY42_10195"/>
<dbReference type="GO" id="GO:0003676">
    <property type="term" value="F:nucleic acid binding"/>
    <property type="evidence" value="ECO:0007669"/>
    <property type="project" value="InterPro"/>
</dbReference>
<dbReference type="OrthoDB" id="612554at2"/>
<sequence length="663" mass="77771">MYQTYQNTIAVPAVVLYEDMCLMSYPNYKYYCRSGKINKIRNGGNGRQALIEFSSLPQTFKEAVKNAYGDPYSQDDVKRFTDRLENNIEASRYFDEYIDEDGRGLLPERIAQYYAEAQILDLYDKLIYDIKVKQRTGMRIKIGPAKKEICEVITKLQAFTRPGTSIRPYPHNLPKNYRALDNKLKKYKSEGLQSLIHSAIGNTNSKKIKGAVAEWILGFYMLPNKPVVPVLHTEYMKVRTANGWPILSESAINKWLKEPRQEKLWCYARHGEDYFRNKFGHKMRRDKNKMFPNAYWAIDGSKLDWVHFKDNAQGMGADIKIDLVFDVYSERILGFSFSQTETHGDHFKAIKMAVNNTLRRPFEFSYDGQSGHTTKEMQNLYGKLVANNGGKHYKHAARRHGSPVEGLFSRFQQQVLNTKWFSDKQGVRSKKMDSHVNVDFIKSFKHKLKPWQELERAFNQCVEQWNRSKHPNHPETRMEVYQNHIEVLKEEITVFDAMDMFWVSTKDSRKYTREGIRPIISGKEYHYEVYDADGNIDIDFRDKWTNCKFFVQYDPDQMDNYVRLHVELPNGNRQFIADAQPKRLANPIGATRTKEESVIMRKDMKVKITEEERIKKRVEQIRKRTGLTPEKLVEDQELDMKLGGSLPKERRSEVESLSFLDRM</sequence>
<proteinExistence type="predicted"/>
<dbReference type="EMBL" id="LCTZ01000002">
    <property type="protein sequence ID" value="KQC30205.1"/>
    <property type="molecule type" value="Genomic_DNA"/>
</dbReference>
<keyword evidence="2" id="KW-1185">Reference proteome</keyword>
<dbReference type="AlphaFoldDB" id="A0A0Q0XGI7"/>
<evidence type="ECO:0008006" key="3">
    <source>
        <dbReference type="Google" id="ProtNLM"/>
    </source>
</evidence>
<evidence type="ECO:0000313" key="1">
    <source>
        <dbReference type="EMBL" id="KQC30205.1"/>
    </source>
</evidence>
<gene>
    <name evidence="1" type="ORF">AAY42_10195</name>
</gene>
<name>A0A0Q0XGI7_9FLAO</name>
<dbReference type="SUPFAM" id="SSF53098">
    <property type="entry name" value="Ribonuclease H-like"/>
    <property type="match status" value="1"/>
</dbReference>
<dbReference type="Gene3D" id="3.30.420.10">
    <property type="entry name" value="Ribonuclease H-like superfamily/Ribonuclease H"/>
    <property type="match status" value="1"/>
</dbReference>
<dbReference type="Proteomes" id="UP000050827">
    <property type="component" value="Unassembled WGS sequence"/>
</dbReference>